<name>K1DX75_9MICO</name>
<dbReference type="PATRIC" id="fig|1210046.3.peg.1689"/>
<evidence type="ECO:0008006" key="7">
    <source>
        <dbReference type="Google" id="ProtNLM"/>
    </source>
</evidence>
<dbReference type="Proteomes" id="UP000004474">
    <property type="component" value="Unassembled WGS sequence"/>
</dbReference>
<sequence>MKRNLVSRTPVIALAVALAAGTAGCSVNSPFQTAETMALADGVPVDLDGAQVRNLALVSGEEGGDATVIGAVENTSGEELTFTVAVNGGSKASTKVPAHATVNLSSEDKVTLSKVAAAPGDMIDVEVSDGGAATPVSIPVLDPTGYYEDYAPEGWTPTPTPSATEEHGESEGH</sequence>
<gene>
    <name evidence="3" type="ORF">B277_08829</name>
    <name evidence="4" type="ORF">CWN80_11130</name>
</gene>
<proteinExistence type="predicted"/>
<dbReference type="STRING" id="1210046.B277_08829"/>
<dbReference type="eggNOG" id="ENOG5033IBE">
    <property type="taxonomic scope" value="Bacteria"/>
</dbReference>
<dbReference type="PROSITE" id="PS51257">
    <property type="entry name" value="PROKAR_LIPOPROTEIN"/>
    <property type="match status" value="1"/>
</dbReference>
<feature type="compositionally biased region" description="Basic and acidic residues" evidence="1">
    <location>
        <begin position="164"/>
        <end position="173"/>
    </location>
</feature>
<evidence type="ECO:0000313" key="5">
    <source>
        <dbReference type="Proteomes" id="UP000004474"/>
    </source>
</evidence>
<dbReference type="EMBL" id="PIPF01000010">
    <property type="protein sequence ID" value="RWU82703.1"/>
    <property type="molecule type" value="Genomic_DNA"/>
</dbReference>
<dbReference type="AlphaFoldDB" id="K1DX75"/>
<dbReference type="EMBL" id="ALWX01000039">
    <property type="protein sequence ID" value="EKA61165.1"/>
    <property type="molecule type" value="Genomic_DNA"/>
</dbReference>
<feature type="chain" id="PRO_5044735149" description="DNA modification methylase" evidence="2">
    <location>
        <begin position="26"/>
        <end position="173"/>
    </location>
</feature>
<dbReference type="OrthoDB" id="4863528at2"/>
<reference evidence="4" key="3">
    <citation type="submission" date="2017-11" db="EMBL/GenBank/DDBJ databases">
        <authorList>
            <person name="Seuylemezian A."/>
            <person name="Cooper K."/>
            <person name="Vaishampayan P."/>
        </authorList>
    </citation>
    <scope>NUCLEOTIDE SEQUENCE</scope>
    <source>
        <strain evidence="4">PVAS-1</strain>
    </source>
</reference>
<feature type="signal peptide" evidence="2">
    <location>
        <begin position="1"/>
        <end position="25"/>
    </location>
</feature>
<dbReference type="Proteomes" id="UP000288711">
    <property type="component" value="Unassembled WGS sequence"/>
</dbReference>
<keyword evidence="2" id="KW-0732">Signal</keyword>
<evidence type="ECO:0000256" key="2">
    <source>
        <dbReference type="SAM" id="SignalP"/>
    </source>
</evidence>
<evidence type="ECO:0000313" key="4">
    <source>
        <dbReference type="EMBL" id="RWU82703.1"/>
    </source>
</evidence>
<comment type="caution">
    <text evidence="3">The sequence shown here is derived from an EMBL/GenBank/DDBJ whole genome shotgun (WGS) entry which is preliminary data.</text>
</comment>
<evidence type="ECO:0000313" key="6">
    <source>
        <dbReference type="Proteomes" id="UP000288711"/>
    </source>
</evidence>
<feature type="region of interest" description="Disordered" evidence="1">
    <location>
        <begin position="151"/>
        <end position="173"/>
    </location>
</feature>
<evidence type="ECO:0000313" key="3">
    <source>
        <dbReference type="EMBL" id="EKA61165.1"/>
    </source>
</evidence>
<accession>K1DX75</accession>
<evidence type="ECO:0000256" key="1">
    <source>
        <dbReference type="SAM" id="MobiDB-lite"/>
    </source>
</evidence>
<keyword evidence="6" id="KW-1185">Reference proteome</keyword>
<reference evidence="3 5" key="2">
    <citation type="journal article" date="2012" name="J. Bacteriol.">
        <title>Genome Sequence of Janibacter hoylei MTCC8307, Isolated from the Stratospheric Air.</title>
        <authorList>
            <person name="Pawar S.P."/>
            <person name="Dhotre D.P."/>
            <person name="Shetty S.A."/>
            <person name="Chowdhury S.P."/>
            <person name="Chaudhari B.L."/>
            <person name="Shouche Y.S."/>
        </authorList>
    </citation>
    <scope>NUCLEOTIDE SEQUENCE [LARGE SCALE GENOMIC DNA]</scope>
    <source>
        <strain evidence="3 5">PVAS-1</strain>
    </source>
</reference>
<protein>
    <recommendedName>
        <fullName evidence="7">DNA modification methylase</fullName>
    </recommendedName>
</protein>
<organism evidence="3 5">
    <name type="scientific">Janibacter hoylei PVAS-1</name>
    <dbReference type="NCBI Taxonomy" id="1210046"/>
    <lineage>
        <taxon>Bacteria</taxon>
        <taxon>Bacillati</taxon>
        <taxon>Actinomycetota</taxon>
        <taxon>Actinomycetes</taxon>
        <taxon>Micrococcales</taxon>
        <taxon>Intrasporangiaceae</taxon>
        <taxon>Janibacter</taxon>
    </lineage>
</organism>
<reference evidence="4 6" key="1">
    <citation type="journal article" date="2009" name="Int. J. Syst. Evol. Microbiol.">
        <title>Janibacter hoylei sp. nov., Bacillus isronensis sp. nov. and Bacillus aryabhattai sp. nov., isolated from cryotubes used for collecting air from the upper atmosphere.</title>
        <authorList>
            <person name="Shivaji S."/>
            <person name="Chaturvedi P."/>
            <person name="Begum Z."/>
            <person name="Pindi P.K."/>
            <person name="Manorama R."/>
            <person name="Padmanaban D.A."/>
            <person name="Shouche Y.S."/>
            <person name="Pawar S."/>
            <person name="Vaishampayan P."/>
            <person name="Dutt C.B."/>
            <person name="Datta G.N."/>
            <person name="Manchanda R.K."/>
            <person name="Rao U.R."/>
            <person name="Bhargava P.M."/>
            <person name="Narlikar J.V."/>
        </authorList>
    </citation>
    <scope>NUCLEOTIDE SEQUENCE [LARGE SCALE GENOMIC DNA]</scope>
    <source>
        <strain evidence="4 6">PVAS-1</strain>
    </source>
</reference>
<dbReference type="RefSeq" id="WP_007927254.1">
    <property type="nucleotide sequence ID" value="NZ_ALWX01000039.1"/>
</dbReference>